<feature type="chain" id="PRO_5012588848" evidence="1">
    <location>
        <begin position="27"/>
        <end position="1494"/>
    </location>
</feature>
<accession>A0A1K1SLC9</accession>
<dbReference type="Proteomes" id="UP000183788">
    <property type="component" value="Unassembled WGS sequence"/>
</dbReference>
<evidence type="ECO:0000313" key="4">
    <source>
        <dbReference type="EMBL" id="WQG88941.1"/>
    </source>
</evidence>
<dbReference type="STRING" id="1004.SAMN05661012_05653"/>
<organism evidence="3 5">
    <name type="scientific">Chitinophaga sancti</name>
    <dbReference type="NCBI Taxonomy" id="1004"/>
    <lineage>
        <taxon>Bacteria</taxon>
        <taxon>Pseudomonadati</taxon>
        <taxon>Bacteroidota</taxon>
        <taxon>Chitinophagia</taxon>
        <taxon>Chitinophagales</taxon>
        <taxon>Chitinophagaceae</taxon>
        <taxon>Chitinophaga</taxon>
    </lineage>
</organism>
<evidence type="ECO:0000259" key="2">
    <source>
        <dbReference type="Pfam" id="PF20041"/>
    </source>
</evidence>
<evidence type="ECO:0000313" key="5">
    <source>
        <dbReference type="Proteomes" id="UP000183788"/>
    </source>
</evidence>
<feature type="signal peptide" evidence="1">
    <location>
        <begin position="1"/>
        <end position="26"/>
    </location>
</feature>
<reference evidence="4 6" key="2">
    <citation type="submission" date="2023-11" db="EMBL/GenBank/DDBJ databases">
        <title>MicrobeMod: A computational toolkit for identifying prokaryotic methylation and restriction-modification with nanopore sequencing.</title>
        <authorList>
            <person name="Crits-Christoph A."/>
            <person name="Kang S.C."/>
            <person name="Lee H."/>
            <person name="Ostrov N."/>
        </authorList>
    </citation>
    <scope>NUCLEOTIDE SEQUENCE [LARGE SCALE GENOMIC DNA]</scope>
    <source>
        <strain evidence="4 6">ATCC 23090</strain>
    </source>
</reference>
<evidence type="ECO:0000313" key="6">
    <source>
        <dbReference type="Proteomes" id="UP001326715"/>
    </source>
</evidence>
<dbReference type="RefSeq" id="WP_083571827.1">
    <property type="nucleotide sequence ID" value="NZ_CP139972.1"/>
</dbReference>
<feature type="domain" description="DUF6443" evidence="2">
    <location>
        <begin position="57"/>
        <end position="199"/>
    </location>
</feature>
<dbReference type="InterPro" id="IPR045619">
    <property type="entry name" value="DUF6443"/>
</dbReference>
<keyword evidence="1" id="KW-0732">Signal</keyword>
<keyword evidence="6" id="KW-1185">Reference proteome</keyword>
<evidence type="ECO:0000313" key="3">
    <source>
        <dbReference type="EMBL" id="SFW85004.1"/>
    </source>
</evidence>
<dbReference type="Gene3D" id="2.180.10.10">
    <property type="entry name" value="RHS repeat-associated core"/>
    <property type="match status" value="2"/>
</dbReference>
<dbReference type="EMBL" id="FPIZ01000025">
    <property type="protein sequence ID" value="SFW85004.1"/>
    <property type="molecule type" value="Genomic_DNA"/>
</dbReference>
<name>A0A1K1SLC9_9BACT</name>
<reference evidence="3 5" key="1">
    <citation type="submission" date="2016-11" db="EMBL/GenBank/DDBJ databases">
        <authorList>
            <person name="Jaros S."/>
            <person name="Januszkiewicz K."/>
            <person name="Wedrychowicz H."/>
        </authorList>
    </citation>
    <scope>NUCLEOTIDE SEQUENCE [LARGE SCALE GENOMIC DNA]</scope>
    <source>
        <strain evidence="3 5">DSM 784</strain>
    </source>
</reference>
<gene>
    <name evidence="3" type="ORF">SAMN05661012_05653</name>
    <name evidence="4" type="ORF">SR876_28840</name>
</gene>
<dbReference type="InterPro" id="IPR022385">
    <property type="entry name" value="Rhs_assc_core"/>
</dbReference>
<dbReference type="Pfam" id="PF20041">
    <property type="entry name" value="DUF6443"/>
    <property type="match status" value="1"/>
</dbReference>
<protein>
    <submittedName>
        <fullName evidence="4">DUF6443 domain-containing protein</fullName>
    </submittedName>
    <submittedName>
        <fullName evidence="3">RHS repeat-associated core domain-containing protein</fullName>
    </submittedName>
</protein>
<dbReference type="EMBL" id="CP140154">
    <property type="protein sequence ID" value="WQG88941.1"/>
    <property type="molecule type" value="Genomic_DNA"/>
</dbReference>
<dbReference type="NCBIfam" id="TIGR03696">
    <property type="entry name" value="Rhs_assc_core"/>
    <property type="match status" value="1"/>
</dbReference>
<evidence type="ECO:0000256" key="1">
    <source>
        <dbReference type="SAM" id="SignalP"/>
    </source>
</evidence>
<dbReference type="OrthoDB" id="976756at2"/>
<proteinExistence type="predicted"/>
<sequence>MKIIRINNKQLVWLLPLLAIGLTLHAQTPATITRTNATPVALPAAYSNSPIINFVRTWEPSKPITDPAAVITGASVPRDVKQSTQYYDGLGRPLEKVSKGVSASSYDLVEPVIYDDLGREALTYMPYVQQADNSGNFKLAPFSTQQFFYSNGTLIPGMTGENIYYSRKAFDGSPLDRIVKEYAMGNSWALEGGNHPVEHRFETNIATDSVRLWTMSGGIPVSSADYQPGSLKKNITINEAGNQTIEFEDKEGNVVLKKVQVAASTGTGHVGWLCTYNVFDNYNNLAFVIPPAAIDQTILLRKALSTIADELCFQYAYDGHKLMISKKVPGAAAIRMIYDNRDRIAFTQDGVQRAKSPAEFTATFYDNLDRPIMTAIYKKTLSADNLQASLKASTSNQNISYDFPAETDLVLYNYENQASSVATNSITLLPGFEASGEYTAYIDANGKSGNTTIPATNSLPGIGSEDLTPLTYTFYDDYNYTGKFNYVSSETSNLFKGNNLYDDPVSSAGSSLTTGRITGSRIRVLGTDKWLTITNYYDDKGRVIQTIADNITGGKDIVTTQYNFSGKILSRYLNHTNPKSTATPRTTILSMYEYDHANRLLNVKKRLNGDASKDKTIATYAYNELGQLIQKKLGLTGTTPLDILNYSYNVRGWIAGINKDYVNEASGQANWFGQELDYDYGFTKAEYAGNIAGTKWKSRSNGIARAYGYTYDKSDRLLGAEFSQQNTTGAAWTKNTMDFSVSNVTYDANGNIITMNQQGVAGTTPGIMDQLTYRYKSESNKLLAVTDPIVNASAKLGDFQDLNKSGDDYSYDVNGNMLMDKNKGVTNITYNYLNLPAVVTMGTKGTITYLYDAGGIKLKKTVVDNTGSAPKTTVTDYIGGFVYQQDLQEFVSHDEGRIRPVYVTGQPPTYYYDYFEKDYLGNVRMVLTEQNDFSMYAATMETAAAEKEVALFSNVEETRTEKPVGYPADNTTETNNFVAKLNSKPGGKIIGPSLVLRVMAGDTIRIKTRAFYKSDGPSDKGRDAVADEVLAGLINAFGGSIDNSRHGAGGSINGSRFNNNYYNTFERQKEKDQAARTPDRPKAYLNFALFDDGFSLVDNNTGVRQVKKAPDELQDLEVAPMVMSTTGFLYVYESNETQQDVYFDNLSVNVSSGPLLEETHYYPFGLTMEAISANALKGTDYATNRMKFNGKELQRNELSDGSGQELYDFGARMYDAQIGRWQVIDPRATDYNNVSPYIYALNNPIKYIDPDGRSVSGPGLPMTIVSATLREHERLEVNSTTITKSAPVTTRSGNTTVTTQTVTTVSTSNVVSPDPNMSTQKGNVVTTVQTVTTTKTDGKDAVKTVTPVSRTETSQANSREDLSLLNKYTTEMEKFRDDNGMQYNQYVLGDARTDMVFILGVSALPWGFAGTAESFSSLKLDKVMTALGPLSVGSVDGAITFTSSKLVPNTVPVILKVDDGFVDPIPHDEPSPTVRKMQQMLYNVVFYIPNLFLH</sequence>
<dbReference type="Proteomes" id="UP001326715">
    <property type="component" value="Chromosome"/>
</dbReference>